<comment type="subcellular location">
    <subcellularLocation>
        <location evidence="1">Cell inner membrane</location>
        <topology evidence="1">Single-pass membrane protein</topology>
        <orientation evidence="1">Periplasmic side</orientation>
    </subcellularLocation>
</comment>
<keyword evidence="3" id="KW-0813">Transport</keyword>
<evidence type="ECO:0000256" key="10">
    <source>
        <dbReference type="SAM" id="MobiDB-lite"/>
    </source>
</evidence>
<dbReference type="GO" id="GO:0098797">
    <property type="term" value="C:plasma membrane protein complex"/>
    <property type="evidence" value="ECO:0007669"/>
    <property type="project" value="TreeGrafter"/>
</dbReference>
<keyword evidence="14" id="KW-1185">Reference proteome</keyword>
<dbReference type="GO" id="GO:0015031">
    <property type="term" value="P:protein transport"/>
    <property type="evidence" value="ECO:0007669"/>
    <property type="project" value="UniProtKB-KW"/>
</dbReference>
<evidence type="ECO:0000256" key="1">
    <source>
        <dbReference type="ARBA" id="ARBA00004383"/>
    </source>
</evidence>
<feature type="region of interest" description="Disordered" evidence="10">
    <location>
        <begin position="53"/>
        <end position="91"/>
    </location>
</feature>
<reference evidence="14" key="1">
    <citation type="submission" date="2010-12" db="EMBL/GenBank/DDBJ databases">
        <title>Complete sequence of Desulfovibrio aespoeensis Aspo-2.</title>
        <authorList>
            <consortium name="US DOE Joint Genome Institute"/>
            <person name="Lucas S."/>
            <person name="Copeland A."/>
            <person name="Lapidus A."/>
            <person name="Cheng J.-F."/>
            <person name="Goodwin L."/>
            <person name="Pitluck S."/>
            <person name="Chertkov O."/>
            <person name="Misra M."/>
            <person name="Detter J.C."/>
            <person name="Han C."/>
            <person name="Tapia R."/>
            <person name="Land M."/>
            <person name="Hauser L."/>
            <person name="Kyrpides N."/>
            <person name="Ivanova N."/>
            <person name="Ovchinnikova G."/>
            <person name="Pedersen K."/>
            <person name="Jagevall S."/>
            <person name="Hazen T."/>
            <person name="Woyke T."/>
        </authorList>
    </citation>
    <scope>NUCLEOTIDE SEQUENCE [LARGE SCALE GENOMIC DNA]</scope>
    <source>
        <strain evidence="14">ATCC 700646 / DSM 10631 / Aspo-2</strain>
    </source>
</reference>
<dbReference type="OrthoDB" id="9810145at2"/>
<dbReference type="RefSeq" id="WP_013513532.1">
    <property type="nucleotide sequence ID" value="NC_014844.1"/>
</dbReference>
<evidence type="ECO:0000256" key="5">
    <source>
        <dbReference type="ARBA" id="ARBA00022519"/>
    </source>
</evidence>
<dbReference type="PRINTS" id="PR01374">
    <property type="entry name" value="TONBPROTEIN"/>
</dbReference>
<keyword evidence="9 11" id="KW-0472">Membrane</keyword>
<dbReference type="PANTHER" id="PTHR33446">
    <property type="entry name" value="PROTEIN TONB-RELATED"/>
    <property type="match status" value="1"/>
</dbReference>
<gene>
    <name evidence="13" type="ordered locus">Daes_0577</name>
</gene>
<name>E6VYD8_PSEA9</name>
<evidence type="ECO:0000256" key="2">
    <source>
        <dbReference type="ARBA" id="ARBA00006555"/>
    </source>
</evidence>
<proteinExistence type="inferred from homology"/>
<dbReference type="InterPro" id="IPR037682">
    <property type="entry name" value="TonB_C"/>
</dbReference>
<keyword evidence="4" id="KW-1003">Cell membrane</keyword>
<dbReference type="Proteomes" id="UP000002191">
    <property type="component" value="Chromosome"/>
</dbReference>
<dbReference type="STRING" id="643562.Daes_0577"/>
<dbReference type="Gene3D" id="3.30.1150.10">
    <property type="match status" value="1"/>
</dbReference>
<evidence type="ECO:0000259" key="12">
    <source>
        <dbReference type="PROSITE" id="PS52015"/>
    </source>
</evidence>
<evidence type="ECO:0000256" key="8">
    <source>
        <dbReference type="ARBA" id="ARBA00022989"/>
    </source>
</evidence>
<keyword evidence="7" id="KW-0653">Protein transport</keyword>
<evidence type="ECO:0000313" key="14">
    <source>
        <dbReference type="Proteomes" id="UP000002191"/>
    </source>
</evidence>
<dbReference type="InterPro" id="IPR051045">
    <property type="entry name" value="TonB-dependent_transducer"/>
</dbReference>
<feature type="domain" description="TonB C-terminal" evidence="12">
    <location>
        <begin position="128"/>
        <end position="219"/>
    </location>
</feature>
<evidence type="ECO:0000256" key="6">
    <source>
        <dbReference type="ARBA" id="ARBA00022692"/>
    </source>
</evidence>
<dbReference type="GO" id="GO:0031992">
    <property type="term" value="F:energy transducer activity"/>
    <property type="evidence" value="ECO:0007669"/>
    <property type="project" value="InterPro"/>
</dbReference>
<evidence type="ECO:0000256" key="9">
    <source>
        <dbReference type="ARBA" id="ARBA00023136"/>
    </source>
</evidence>
<dbReference type="InterPro" id="IPR006260">
    <property type="entry name" value="TonB/TolA_C"/>
</dbReference>
<dbReference type="PROSITE" id="PS52015">
    <property type="entry name" value="TONB_CTD"/>
    <property type="match status" value="1"/>
</dbReference>
<dbReference type="PANTHER" id="PTHR33446:SF2">
    <property type="entry name" value="PROTEIN TONB"/>
    <property type="match status" value="1"/>
</dbReference>
<sequence length="219" mass="23811" precursor="true">MAVRDRGAGEFMLSCLLAVFVAGLLYVGVLLLNEAPPPDGMIVVEGAVRLAQPERDRTEPELRRKKLDEAKPPEELPKTFTSRSDNRPAKPLMTMSVPGFSADLHPGIMGGVALPAGGFGSIGFSMDEVDDIPQVVRSVPPDYPYVAKRNRVEGEVVVRMLVDSEGRPQKLSVHSSTPAGVFDEAALGAAGRWRFKPGRYKGKAVDTWVLLPFVFELKP</sequence>
<keyword evidence="5" id="KW-0997">Cell inner membrane</keyword>
<dbReference type="AlphaFoldDB" id="E6VYD8"/>
<evidence type="ECO:0000256" key="11">
    <source>
        <dbReference type="SAM" id="Phobius"/>
    </source>
</evidence>
<evidence type="ECO:0000256" key="3">
    <source>
        <dbReference type="ARBA" id="ARBA00022448"/>
    </source>
</evidence>
<dbReference type="Pfam" id="PF03544">
    <property type="entry name" value="TonB_C"/>
    <property type="match status" value="1"/>
</dbReference>
<evidence type="ECO:0000256" key="7">
    <source>
        <dbReference type="ARBA" id="ARBA00022927"/>
    </source>
</evidence>
<feature type="compositionally biased region" description="Basic and acidic residues" evidence="10">
    <location>
        <begin position="53"/>
        <end position="77"/>
    </location>
</feature>
<keyword evidence="6 11" id="KW-0812">Transmembrane</keyword>
<dbReference type="eggNOG" id="COG0810">
    <property type="taxonomic scope" value="Bacteria"/>
</dbReference>
<evidence type="ECO:0000256" key="4">
    <source>
        <dbReference type="ARBA" id="ARBA00022475"/>
    </source>
</evidence>
<dbReference type="GO" id="GO:0030288">
    <property type="term" value="C:outer membrane-bounded periplasmic space"/>
    <property type="evidence" value="ECO:0007669"/>
    <property type="project" value="InterPro"/>
</dbReference>
<dbReference type="SUPFAM" id="SSF74653">
    <property type="entry name" value="TolA/TonB C-terminal domain"/>
    <property type="match status" value="1"/>
</dbReference>
<organism evidence="13 14">
    <name type="scientific">Pseudodesulfovibrio aespoeensis (strain ATCC 700646 / DSM 10631 / Aspo-2)</name>
    <name type="common">Desulfovibrio aespoeensis</name>
    <dbReference type="NCBI Taxonomy" id="643562"/>
    <lineage>
        <taxon>Bacteria</taxon>
        <taxon>Pseudomonadati</taxon>
        <taxon>Thermodesulfobacteriota</taxon>
        <taxon>Desulfovibrionia</taxon>
        <taxon>Desulfovibrionales</taxon>
        <taxon>Desulfovibrionaceae</taxon>
    </lineage>
</organism>
<dbReference type="HOGENOM" id="CLU_108529_2_0_7"/>
<keyword evidence="8 11" id="KW-1133">Transmembrane helix</keyword>
<reference evidence="13 14" key="2">
    <citation type="journal article" date="2014" name="Genome Announc.">
        <title>Complete Genome Sequence of the Subsurface, Mesophilic Sulfate-Reducing Bacterium Desulfovibrio aespoeensis Aspo-2.</title>
        <authorList>
            <person name="Pedersen K."/>
            <person name="Bengtsson A."/>
            <person name="Edlund J."/>
            <person name="Rabe L."/>
            <person name="Hazen T."/>
            <person name="Chakraborty R."/>
            <person name="Goodwin L."/>
            <person name="Shapiro N."/>
        </authorList>
    </citation>
    <scope>NUCLEOTIDE SEQUENCE [LARGE SCALE GENOMIC DNA]</scope>
    <source>
        <strain evidence="14">ATCC 700646 / DSM 10631 / Aspo-2</strain>
    </source>
</reference>
<dbReference type="InterPro" id="IPR003538">
    <property type="entry name" value="TonB"/>
</dbReference>
<dbReference type="GO" id="GO:0055085">
    <property type="term" value="P:transmembrane transport"/>
    <property type="evidence" value="ECO:0007669"/>
    <property type="project" value="InterPro"/>
</dbReference>
<dbReference type="EMBL" id="CP002431">
    <property type="protein sequence ID" value="ADU61596.1"/>
    <property type="molecule type" value="Genomic_DNA"/>
</dbReference>
<dbReference type="NCBIfam" id="TIGR01352">
    <property type="entry name" value="tonB_Cterm"/>
    <property type="match status" value="1"/>
</dbReference>
<comment type="similarity">
    <text evidence="2">Belongs to the TonB family.</text>
</comment>
<dbReference type="KEGG" id="das:Daes_0577"/>
<feature type="transmembrane region" description="Helical" evidence="11">
    <location>
        <begin position="12"/>
        <end position="32"/>
    </location>
</feature>
<evidence type="ECO:0000313" key="13">
    <source>
        <dbReference type="EMBL" id="ADU61596.1"/>
    </source>
</evidence>
<protein>
    <submittedName>
        <fullName evidence="13">TonB family protein</fullName>
    </submittedName>
</protein>
<accession>E6VYD8</accession>
<dbReference type="GO" id="GO:0015891">
    <property type="term" value="P:siderophore transport"/>
    <property type="evidence" value="ECO:0007669"/>
    <property type="project" value="InterPro"/>
</dbReference>